<keyword evidence="2" id="KW-1185">Reference proteome</keyword>
<evidence type="ECO:0000313" key="1">
    <source>
        <dbReference type="EMBL" id="KAK1123252.1"/>
    </source>
</evidence>
<gene>
    <name evidence="1" type="ORF">K0M31_008882</name>
</gene>
<dbReference type="AlphaFoldDB" id="A0AA40FQ08"/>
<proteinExistence type="predicted"/>
<protein>
    <submittedName>
        <fullName evidence="1">Uncharacterized protein</fullName>
    </submittedName>
</protein>
<dbReference type="Proteomes" id="UP001177670">
    <property type="component" value="Unassembled WGS sequence"/>
</dbReference>
<comment type="caution">
    <text evidence="1">The sequence shown here is derived from an EMBL/GenBank/DDBJ whole genome shotgun (WGS) entry which is preliminary data.</text>
</comment>
<reference evidence="1" key="1">
    <citation type="submission" date="2021-10" db="EMBL/GenBank/DDBJ databases">
        <title>Melipona bicolor Genome sequencing and assembly.</title>
        <authorList>
            <person name="Araujo N.S."/>
            <person name="Arias M.C."/>
        </authorList>
    </citation>
    <scope>NUCLEOTIDE SEQUENCE</scope>
    <source>
        <strain evidence="1">USP_2M_L1-L4_2017</strain>
        <tissue evidence="1">Whole body</tissue>
    </source>
</reference>
<accession>A0AA40FQ08</accession>
<organism evidence="1 2">
    <name type="scientific">Melipona bicolor</name>
    <dbReference type="NCBI Taxonomy" id="60889"/>
    <lineage>
        <taxon>Eukaryota</taxon>
        <taxon>Metazoa</taxon>
        <taxon>Ecdysozoa</taxon>
        <taxon>Arthropoda</taxon>
        <taxon>Hexapoda</taxon>
        <taxon>Insecta</taxon>
        <taxon>Pterygota</taxon>
        <taxon>Neoptera</taxon>
        <taxon>Endopterygota</taxon>
        <taxon>Hymenoptera</taxon>
        <taxon>Apocrita</taxon>
        <taxon>Aculeata</taxon>
        <taxon>Apoidea</taxon>
        <taxon>Anthophila</taxon>
        <taxon>Apidae</taxon>
        <taxon>Melipona</taxon>
    </lineage>
</organism>
<sequence>MEDGKNLSDIDWAMKLRKRSIGYIKEKRKCRICHVEEETWEYVWEVCGRSEEEEEGWQVNIGRILGDKGQGEYSILGLSSCK</sequence>
<name>A0AA40FQ08_9HYME</name>
<dbReference type="EMBL" id="JAHYIQ010000021">
    <property type="protein sequence ID" value="KAK1123252.1"/>
    <property type="molecule type" value="Genomic_DNA"/>
</dbReference>
<evidence type="ECO:0000313" key="2">
    <source>
        <dbReference type="Proteomes" id="UP001177670"/>
    </source>
</evidence>